<feature type="region of interest" description="Disordered" evidence="1">
    <location>
        <begin position="43"/>
        <end position="71"/>
    </location>
</feature>
<protein>
    <submittedName>
        <fullName evidence="2">Uncharacterized protein</fullName>
    </submittedName>
</protein>
<name>A0A6C0LPK0_9ZZZZ</name>
<sequence length="71" mass="8200">MPYTATGNYVSPWMLRSQENLRNPNPLSLNKPVIKKTNNNGRVAFSPMKVSPKMRKTRKARKGRKSGTRRR</sequence>
<reference evidence="2" key="1">
    <citation type="journal article" date="2020" name="Nature">
        <title>Giant virus diversity and host interactions through global metagenomics.</title>
        <authorList>
            <person name="Schulz F."/>
            <person name="Roux S."/>
            <person name="Paez-Espino D."/>
            <person name="Jungbluth S."/>
            <person name="Walsh D.A."/>
            <person name="Denef V.J."/>
            <person name="McMahon K.D."/>
            <person name="Konstantinidis K.T."/>
            <person name="Eloe-Fadrosh E.A."/>
            <person name="Kyrpides N.C."/>
            <person name="Woyke T."/>
        </authorList>
    </citation>
    <scope>NUCLEOTIDE SEQUENCE</scope>
    <source>
        <strain evidence="2">GVMAG-M-3300027963-41</strain>
    </source>
</reference>
<feature type="compositionally biased region" description="Basic residues" evidence="1">
    <location>
        <begin position="52"/>
        <end position="71"/>
    </location>
</feature>
<evidence type="ECO:0000313" key="2">
    <source>
        <dbReference type="EMBL" id="QHU31671.1"/>
    </source>
</evidence>
<accession>A0A6C0LPK0</accession>
<dbReference type="EMBL" id="MN740532">
    <property type="protein sequence ID" value="QHU31671.1"/>
    <property type="molecule type" value="Genomic_DNA"/>
</dbReference>
<proteinExistence type="predicted"/>
<organism evidence="2">
    <name type="scientific">viral metagenome</name>
    <dbReference type="NCBI Taxonomy" id="1070528"/>
    <lineage>
        <taxon>unclassified sequences</taxon>
        <taxon>metagenomes</taxon>
        <taxon>organismal metagenomes</taxon>
    </lineage>
</organism>
<dbReference type="AlphaFoldDB" id="A0A6C0LPK0"/>
<evidence type="ECO:0000256" key="1">
    <source>
        <dbReference type="SAM" id="MobiDB-lite"/>
    </source>
</evidence>